<dbReference type="Proteomes" id="UP000539111">
    <property type="component" value="Unassembled WGS sequence"/>
</dbReference>
<dbReference type="Pfam" id="PF13378">
    <property type="entry name" value="MR_MLE_C"/>
    <property type="match status" value="1"/>
</dbReference>
<dbReference type="GO" id="GO:0000287">
    <property type="term" value="F:magnesium ion binding"/>
    <property type="evidence" value="ECO:0007669"/>
    <property type="project" value="TreeGrafter"/>
</dbReference>
<comment type="catalytic activity">
    <reaction evidence="1">
        <text>L-fuconate = 2-dehydro-3-deoxy-L-fuconate + H2O</text>
        <dbReference type="Rhea" id="RHEA:22772"/>
        <dbReference type="ChEBI" id="CHEBI:15377"/>
        <dbReference type="ChEBI" id="CHEBI:21291"/>
        <dbReference type="ChEBI" id="CHEBI:37448"/>
        <dbReference type="EC" id="4.2.1.68"/>
    </reaction>
</comment>
<proteinExistence type="predicted"/>
<dbReference type="InterPro" id="IPR046945">
    <property type="entry name" value="RHMD-like"/>
</dbReference>
<evidence type="ECO:0000256" key="5">
    <source>
        <dbReference type="ARBA" id="ARBA00022842"/>
    </source>
</evidence>
<dbReference type="PANTHER" id="PTHR13794:SF58">
    <property type="entry name" value="MITOCHONDRIAL ENOLASE SUPERFAMILY MEMBER 1"/>
    <property type="match status" value="1"/>
</dbReference>
<dbReference type="EC" id="4.2.1.68" evidence="3"/>
<dbReference type="InterPro" id="IPR029017">
    <property type="entry name" value="Enolase-like_N"/>
</dbReference>
<dbReference type="Gene3D" id="3.30.390.10">
    <property type="entry name" value="Enolase-like, N-terminal domain"/>
    <property type="match status" value="1"/>
</dbReference>
<comment type="cofactor">
    <cofactor evidence="2">
        <name>Mg(2+)</name>
        <dbReference type="ChEBI" id="CHEBI:18420"/>
    </cofactor>
</comment>
<dbReference type="SFLD" id="SFLDF00111">
    <property type="entry name" value="L-fuconate_dehydratase"/>
    <property type="match status" value="1"/>
</dbReference>
<dbReference type="AlphaFoldDB" id="A0A7Z0D4J6"/>
<dbReference type="InterPro" id="IPR013341">
    <property type="entry name" value="Mandelate_racemase_N_dom"/>
</dbReference>
<keyword evidence="6 8" id="KW-0456">Lyase</keyword>
<evidence type="ECO:0000256" key="2">
    <source>
        <dbReference type="ARBA" id="ARBA00001946"/>
    </source>
</evidence>
<dbReference type="InterPro" id="IPR036849">
    <property type="entry name" value="Enolase-like_C_sf"/>
</dbReference>
<feature type="domain" description="Mandelate racemase/muconate lactonizing enzyme C-terminal" evidence="7">
    <location>
        <begin position="199"/>
        <end position="295"/>
    </location>
</feature>
<evidence type="ECO:0000256" key="6">
    <source>
        <dbReference type="ARBA" id="ARBA00023239"/>
    </source>
</evidence>
<dbReference type="SFLD" id="SFLDG00179">
    <property type="entry name" value="mandelate_racemase"/>
    <property type="match status" value="1"/>
</dbReference>
<dbReference type="InterPro" id="IPR029065">
    <property type="entry name" value="Enolase_C-like"/>
</dbReference>
<dbReference type="GO" id="GO:0050023">
    <property type="term" value="F:L-fuconate dehydratase activity"/>
    <property type="evidence" value="ECO:0007669"/>
    <property type="project" value="UniProtKB-EC"/>
</dbReference>
<dbReference type="InterPro" id="IPR018110">
    <property type="entry name" value="Mandel_Rmase/mucon_lact_enz_CS"/>
</dbReference>
<sequence>MTFISAIKTSDVRFPTSIDLDGSDAVNTNPDHSAAYLTLLTDDPEWPVGHAFVFTGGRGNDLMCRAIETVAELLPAKPVEWMLERLGEVSQNLIHDSQLRWLGPEKGVTHMAAGAVINALWDIRARRAGLPLWQLLAEMTPRELVSVIDFSHIRDALTESQALEILEAGQHGKAERIAELKATGYPAYTTGPGWLGYSDDKMQRLAAQAVADGFSMVKLKVGGELIDDRHRLELARKTIGENVALAIDANQRWEADGAAAWINELAEFDIHWVEEPTSPDDVLGHARIRQEIAPIPVATGEAAHNRIMVKQLLQAEAIDYLQIDATRVAGTSENLANLLLAARFGVPVCPHAGGIGLCELVQHFSFFDYAVVSQTRENRMIEFVDHLHEHMATPVRLNQGRYEAPSQPGTGAEIKPDSVTKWTYPVGAGWQRQQGSLRATNEN</sequence>
<name>A0A7Z0D4J6_9MICO</name>
<keyword evidence="4" id="KW-0479">Metal-binding</keyword>
<keyword evidence="5" id="KW-0460">Magnesium</keyword>
<protein>
    <recommendedName>
        <fullName evidence="3">L-fuconate dehydratase</fullName>
        <ecNumber evidence="3">4.2.1.68</ecNumber>
    </recommendedName>
</protein>
<dbReference type="GO" id="GO:0016052">
    <property type="term" value="P:carbohydrate catabolic process"/>
    <property type="evidence" value="ECO:0007669"/>
    <property type="project" value="InterPro"/>
</dbReference>
<dbReference type="SFLD" id="SFLDS00001">
    <property type="entry name" value="Enolase"/>
    <property type="match status" value="1"/>
</dbReference>
<dbReference type="SUPFAM" id="SSF54826">
    <property type="entry name" value="Enolase N-terminal domain-like"/>
    <property type="match status" value="1"/>
</dbReference>
<evidence type="ECO:0000259" key="7">
    <source>
        <dbReference type="SMART" id="SM00922"/>
    </source>
</evidence>
<keyword evidence="9" id="KW-1185">Reference proteome</keyword>
<evidence type="ECO:0000256" key="3">
    <source>
        <dbReference type="ARBA" id="ARBA00013142"/>
    </source>
</evidence>
<dbReference type="SUPFAM" id="SSF51604">
    <property type="entry name" value="Enolase C-terminal domain-like"/>
    <property type="match status" value="1"/>
</dbReference>
<dbReference type="GO" id="GO:0009063">
    <property type="term" value="P:amino acid catabolic process"/>
    <property type="evidence" value="ECO:0007669"/>
    <property type="project" value="InterPro"/>
</dbReference>
<dbReference type="Pfam" id="PF02746">
    <property type="entry name" value="MR_MLE_N"/>
    <property type="match status" value="1"/>
</dbReference>
<dbReference type="PROSITE" id="PS00909">
    <property type="entry name" value="MR_MLE_2"/>
    <property type="match status" value="1"/>
</dbReference>
<dbReference type="InterPro" id="IPR013342">
    <property type="entry name" value="Mandelate_racemase_C"/>
</dbReference>
<evidence type="ECO:0000313" key="9">
    <source>
        <dbReference type="Proteomes" id="UP000539111"/>
    </source>
</evidence>
<dbReference type="RefSeq" id="WP_179429059.1">
    <property type="nucleotide sequence ID" value="NZ_JACBZP010000001.1"/>
</dbReference>
<dbReference type="InterPro" id="IPR034610">
    <property type="entry name" value="L-fuconate_dehydratase"/>
</dbReference>
<dbReference type="EMBL" id="JACBZP010000001">
    <property type="protein sequence ID" value="NYI68762.1"/>
    <property type="molecule type" value="Genomic_DNA"/>
</dbReference>
<dbReference type="Gene3D" id="3.20.20.120">
    <property type="entry name" value="Enolase-like C-terminal domain"/>
    <property type="match status" value="1"/>
</dbReference>
<organism evidence="8 9">
    <name type="scientific">Spelaeicoccus albus</name>
    <dbReference type="NCBI Taxonomy" id="1280376"/>
    <lineage>
        <taxon>Bacteria</taxon>
        <taxon>Bacillati</taxon>
        <taxon>Actinomycetota</taxon>
        <taxon>Actinomycetes</taxon>
        <taxon>Micrococcales</taxon>
        <taxon>Brevibacteriaceae</taxon>
        <taxon>Spelaeicoccus</taxon>
    </lineage>
</organism>
<reference evidence="8 9" key="1">
    <citation type="submission" date="2020-07" db="EMBL/GenBank/DDBJ databases">
        <title>Sequencing the genomes of 1000 actinobacteria strains.</title>
        <authorList>
            <person name="Klenk H.-P."/>
        </authorList>
    </citation>
    <scope>NUCLEOTIDE SEQUENCE [LARGE SCALE GENOMIC DNA]</scope>
    <source>
        <strain evidence="8 9">DSM 26341</strain>
    </source>
</reference>
<dbReference type="SMART" id="SM00922">
    <property type="entry name" value="MR_MLE"/>
    <property type="match status" value="1"/>
</dbReference>
<evidence type="ECO:0000256" key="1">
    <source>
        <dbReference type="ARBA" id="ARBA00001737"/>
    </source>
</evidence>
<accession>A0A7Z0D4J6</accession>
<gene>
    <name evidence="8" type="ORF">BJY26_003068</name>
</gene>
<evidence type="ECO:0000313" key="8">
    <source>
        <dbReference type="EMBL" id="NYI68762.1"/>
    </source>
</evidence>
<comment type="caution">
    <text evidence="8">The sequence shown here is derived from an EMBL/GenBank/DDBJ whole genome shotgun (WGS) entry which is preliminary data.</text>
</comment>
<dbReference type="PANTHER" id="PTHR13794">
    <property type="entry name" value="ENOLASE SUPERFAMILY, MANDELATE RACEMASE"/>
    <property type="match status" value="1"/>
</dbReference>
<evidence type="ECO:0000256" key="4">
    <source>
        <dbReference type="ARBA" id="ARBA00022723"/>
    </source>
</evidence>